<dbReference type="EMBL" id="JNBY01000003">
    <property type="protein sequence ID" value="KDN88181.1"/>
    <property type="molecule type" value="Genomic_DNA"/>
</dbReference>
<sequence>MEGTFMIRTKTATALGALCLAAAAVSVSATPASAGQQGQAGLLGIGTRINTLVDTPLYFGPGLSTPQVGVAWATDNVAGICQIYDNNNKRLILGIERPGRNGVQWANTAGYIWDDFIFQNTAGFPSCLSYGPRVTPIRNTTIYSGQGLSTPAVGVAWAGDDVEGICKVNDNNGKRMDLVIERPGRNGIQWANSAGYVWDLDIAENTNSLPDCGTV</sequence>
<dbReference type="Proteomes" id="UP000027178">
    <property type="component" value="Unassembled WGS sequence"/>
</dbReference>
<feature type="chain" id="PRO_5001636623" evidence="1">
    <location>
        <begin position="35"/>
        <end position="215"/>
    </location>
</feature>
<accession>A0A066ZD08</accession>
<evidence type="ECO:0000313" key="2">
    <source>
        <dbReference type="EMBL" id="KDN88181.1"/>
    </source>
</evidence>
<dbReference type="AlphaFoldDB" id="A0A066ZD08"/>
<dbReference type="HOGENOM" id="CLU_1281789_0_0_11"/>
<keyword evidence="1" id="KW-0732">Signal</keyword>
<dbReference type="PATRIC" id="fig|1348663.4.peg.20"/>
<keyword evidence="3" id="KW-1185">Reference proteome</keyword>
<comment type="caution">
    <text evidence="2">The sequence shown here is derived from an EMBL/GenBank/DDBJ whole genome shotgun (WGS) entry which is preliminary data.</text>
</comment>
<organism evidence="2 3">
    <name type="scientific">Kitasatospora cheerisanensis KCTC 2395</name>
    <dbReference type="NCBI Taxonomy" id="1348663"/>
    <lineage>
        <taxon>Bacteria</taxon>
        <taxon>Bacillati</taxon>
        <taxon>Actinomycetota</taxon>
        <taxon>Actinomycetes</taxon>
        <taxon>Kitasatosporales</taxon>
        <taxon>Streptomycetaceae</taxon>
        <taxon>Kitasatospora</taxon>
    </lineage>
</organism>
<proteinExistence type="predicted"/>
<dbReference type="eggNOG" id="ENOG5030QZV">
    <property type="taxonomic scope" value="Bacteria"/>
</dbReference>
<evidence type="ECO:0000256" key="1">
    <source>
        <dbReference type="SAM" id="SignalP"/>
    </source>
</evidence>
<evidence type="ECO:0000313" key="3">
    <source>
        <dbReference type="Proteomes" id="UP000027178"/>
    </source>
</evidence>
<reference evidence="2 3" key="1">
    <citation type="submission" date="2014-05" db="EMBL/GenBank/DDBJ databases">
        <title>Draft Genome Sequence of Kitasatospora cheerisanensis KCTC 2395.</title>
        <authorList>
            <person name="Nam D.H."/>
        </authorList>
    </citation>
    <scope>NUCLEOTIDE SEQUENCE [LARGE SCALE GENOMIC DNA]</scope>
    <source>
        <strain evidence="2 3">KCTC 2395</strain>
    </source>
</reference>
<name>A0A066ZD08_9ACTN</name>
<feature type="signal peptide" evidence="1">
    <location>
        <begin position="1"/>
        <end position="34"/>
    </location>
</feature>
<protein>
    <submittedName>
        <fullName evidence="2">Uncharacterized protein</fullName>
    </submittedName>
</protein>
<gene>
    <name evidence="2" type="ORF">KCH_00310</name>
</gene>